<comment type="caution">
    <text evidence="4">The sequence shown here is derived from an EMBL/GenBank/DDBJ whole genome shotgun (WGS) entry which is preliminary data.</text>
</comment>
<feature type="compositionally biased region" description="Basic and acidic residues" evidence="2">
    <location>
        <begin position="207"/>
        <end position="216"/>
    </location>
</feature>
<feature type="region of interest" description="Disordered" evidence="2">
    <location>
        <begin position="152"/>
        <end position="172"/>
    </location>
</feature>
<feature type="region of interest" description="Disordered" evidence="2">
    <location>
        <begin position="185"/>
        <end position="216"/>
    </location>
</feature>
<sequence length="501" mass="57034">MNTKNFSCVLRQKKFGKLSLIPSSAFARFNTIITSLKALDEGFSSKNYVRKFFRALHPQWREKVTAIEESKGLTSLSLNELIRNLKFHEMIIKKDSEIVKAKRERRSLALKAKKESSDEECLTFGSEDGEYAMAVREFKKFLKRRERFMRQLRNNKKSFQRSRDDKNDKSDRKCFRCGDPNNLIGECPKPSKDKNQRAFVEGSWSDSGDKDDEKNKDETCHMDQAFSESSGGPQLLDAAHNVTNGPQSIIRGPQICHRINLEPGEWIKDSVCSKTHDGEIKSLSTLLGIQWTGSAFAFGSNLTCEIVKDVKVIGRGIRKRDLYVMKLEKKPEDIICLATIDEKSTLWHRILGHANMHLIQSLASKELVRNLPKLRITQREIDETPPPSKTSPLVDGDLDEDQAVKVVENKVLDNDIKDETLEVDKIVNVKESKNHSLEKVIENLNQRTLRSQAQNQKMLKEFGLKDAKLMKPPKSSDTKLVKDEELSAFAPLPEDSPTLSS</sequence>
<proteinExistence type="predicted"/>
<evidence type="ECO:0000256" key="1">
    <source>
        <dbReference type="SAM" id="Coils"/>
    </source>
</evidence>
<feature type="domain" description="GAG-pre-integrase" evidence="3">
    <location>
        <begin position="321"/>
        <end position="374"/>
    </location>
</feature>
<evidence type="ECO:0000313" key="5">
    <source>
        <dbReference type="Proteomes" id="UP001151760"/>
    </source>
</evidence>
<feature type="coiled-coil region" evidence="1">
    <location>
        <begin position="427"/>
        <end position="461"/>
    </location>
</feature>
<reference evidence="4" key="1">
    <citation type="journal article" date="2022" name="Int. J. Mol. Sci.">
        <title>Draft Genome of Tanacetum Coccineum: Genomic Comparison of Closely Related Tanacetum-Family Plants.</title>
        <authorList>
            <person name="Yamashiro T."/>
            <person name="Shiraishi A."/>
            <person name="Nakayama K."/>
            <person name="Satake H."/>
        </authorList>
    </citation>
    <scope>NUCLEOTIDE SEQUENCE</scope>
</reference>
<dbReference type="InterPro" id="IPR036875">
    <property type="entry name" value="Znf_CCHC_sf"/>
</dbReference>
<dbReference type="InterPro" id="IPR025724">
    <property type="entry name" value="GAG-pre-integrase_dom"/>
</dbReference>
<dbReference type="EMBL" id="BQNB010012958">
    <property type="protein sequence ID" value="GJT10040.1"/>
    <property type="molecule type" value="Genomic_DNA"/>
</dbReference>
<gene>
    <name evidence="4" type="ORF">Tco_0857082</name>
</gene>
<keyword evidence="1" id="KW-0175">Coiled coil</keyword>
<feature type="region of interest" description="Disordered" evidence="2">
    <location>
        <begin position="464"/>
        <end position="501"/>
    </location>
</feature>
<keyword evidence="5" id="KW-1185">Reference proteome</keyword>
<evidence type="ECO:0000259" key="3">
    <source>
        <dbReference type="Pfam" id="PF13976"/>
    </source>
</evidence>
<feature type="compositionally biased region" description="Basic and acidic residues" evidence="2">
    <location>
        <begin position="464"/>
        <end position="485"/>
    </location>
</feature>
<dbReference type="Proteomes" id="UP001151760">
    <property type="component" value="Unassembled WGS sequence"/>
</dbReference>
<evidence type="ECO:0000313" key="4">
    <source>
        <dbReference type="EMBL" id="GJT10040.1"/>
    </source>
</evidence>
<protein>
    <submittedName>
        <fullName evidence="4">Retrovirus-related pol polyprotein from transposon TNT 1-94</fullName>
    </submittedName>
</protein>
<accession>A0ABQ5B5C1</accession>
<name>A0ABQ5B5C1_9ASTR</name>
<evidence type="ECO:0000256" key="2">
    <source>
        <dbReference type="SAM" id="MobiDB-lite"/>
    </source>
</evidence>
<feature type="compositionally biased region" description="Basic and acidic residues" evidence="2">
    <location>
        <begin position="161"/>
        <end position="172"/>
    </location>
</feature>
<reference evidence="4" key="2">
    <citation type="submission" date="2022-01" db="EMBL/GenBank/DDBJ databases">
        <authorList>
            <person name="Yamashiro T."/>
            <person name="Shiraishi A."/>
            <person name="Satake H."/>
            <person name="Nakayama K."/>
        </authorList>
    </citation>
    <scope>NUCLEOTIDE SEQUENCE</scope>
</reference>
<dbReference type="SUPFAM" id="SSF57756">
    <property type="entry name" value="Retrovirus zinc finger-like domains"/>
    <property type="match status" value="1"/>
</dbReference>
<organism evidence="4 5">
    <name type="scientific">Tanacetum coccineum</name>
    <dbReference type="NCBI Taxonomy" id="301880"/>
    <lineage>
        <taxon>Eukaryota</taxon>
        <taxon>Viridiplantae</taxon>
        <taxon>Streptophyta</taxon>
        <taxon>Embryophyta</taxon>
        <taxon>Tracheophyta</taxon>
        <taxon>Spermatophyta</taxon>
        <taxon>Magnoliopsida</taxon>
        <taxon>eudicotyledons</taxon>
        <taxon>Gunneridae</taxon>
        <taxon>Pentapetalae</taxon>
        <taxon>asterids</taxon>
        <taxon>campanulids</taxon>
        <taxon>Asterales</taxon>
        <taxon>Asteraceae</taxon>
        <taxon>Asteroideae</taxon>
        <taxon>Anthemideae</taxon>
        <taxon>Anthemidinae</taxon>
        <taxon>Tanacetum</taxon>
    </lineage>
</organism>
<dbReference type="Pfam" id="PF13976">
    <property type="entry name" value="gag_pre-integrs"/>
    <property type="match status" value="1"/>
</dbReference>